<dbReference type="EMBL" id="JAADJZ010000012">
    <property type="protein sequence ID" value="KAF2871044.1"/>
    <property type="molecule type" value="Genomic_DNA"/>
</dbReference>
<evidence type="ECO:0008006" key="4">
    <source>
        <dbReference type="Google" id="ProtNLM"/>
    </source>
</evidence>
<dbReference type="InterPro" id="IPR025649">
    <property type="entry name" value="DUF4360"/>
</dbReference>
<reference evidence="2 3" key="1">
    <citation type="submission" date="2020-01" db="EMBL/GenBank/DDBJ databases">
        <authorList>
            <consortium name="DOE Joint Genome Institute"/>
            <person name="Haridas S."/>
            <person name="Albert R."/>
            <person name="Binder M."/>
            <person name="Bloem J."/>
            <person name="Labutti K."/>
            <person name="Salamov A."/>
            <person name="Andreopoulos B."/>
            <person name="Baker S.E."/>
            <person name="Barry K."/>
            <person name="Bills G."/>
            <person name="Bluhm B.H."/>
            <person name="Cannon C."/>
            <person name="Castanera R."/>
            <person name="Culley D.E."/>
            <person name="Daum C."/>
            <person name="Ezra D."/>
            <person name="Gonzalez J.B."/>
            <person name="Henrissat B."/>
            <person name="Kuo A."/>
            <person name="Liang C."/>
            <person name="Lipzen A."/>
            <person name="Lutzoni F."/>
            <person name="Magnuson J."/>
            <person name="Mondo S."/>
            <person name="Nolan M."/>
            <person name="Ohm R."/>
            <person name="Pangilinan J."/>
            <person name="Park H.-J.H."/>
            <person name="Ramirez L."/>
            <person name="Alfaro M."/>
            <person name="Sun H."/>
            <person name="Tritt A."/>
            <person name="Yoshinaga Y."/>
            <person name="Zwiers L.-H.L."/>
            <person name="Turgeon B.G."/>
            <person name="Goodwin S.B."/>
            <person name="Spatafora J.W."/>
            <person name="Crous P.W."/>
            <person name="Grigoriev I.V."/>
        </authorList>
    </citation>
    <scope>NUCLEOTIDE SEQUENCE [LARGE SCALE GENOMIC DNA]</scope>
    <source>
        <strain evidence="2 3">CBS 611.86</strain>
    </source>
</reference>
<accession>A0A7C8MJT7</accession>
<dbReference type="AlphaFoldDB" id="A0A7C8MJT7"/>
<evidence type="ECO:0000256" key="1">
    <source>
        <dbReference type="SAM" id="SignalP"/>
    </source>
</evidence>
<sequence length="217" mass="22945">MLPLLTTGLLALWAAIAAARPQAAPIRPPTGVPKVITVEPEADSEGSGCRPGTIGVAFARDNSAMTIIFDGFKAGVGPKAGSLKKRAFCRVTVTMNIPGYAFDVSSVDFQGFISIEKGVDASLVSRWKWIDSTGADMKGKGNTQMKLTGPFRDDFVLHKDDEVPESEQSVCSKVDAKFQLSLSATLNTSNATAAGEVSGDATSSGFKQILNLGWRKC</sequence>
<feature type="chain" id="PRO_5028931328" description="Secreted protein" evidence="1">
    <location>
        <begin position="19"/>
        <end position="217"/>
    </location>
</feature>
<dbReference type="Proteomes" id="UP000481861">
    <property type="component" value="Unassembled WGS sequence"/>
</dbReference>
<keyword evidence="1" id="KW-0732">Signal</keyword>
<evidence type="ECO:0000313" key="3">
    <source>
        <dbReference type="Proteomes" id="UP000481861"/>
    </source>
</evidence>
<dbReference type="PANTHER" id="PTHR38847:SF1">
    <property type="entry name" value="PSEUDOURIDINE SYNTHASE RSUA_RLUA-LIKE DOMAIN-CONTAINING PROTEIN"/>
    <property type="match status" value="1"/>
</dbReference>
<dbReference type="PANTHER" id="PTHR38847">
    <property type="match status" value="1"/>
</dbReference>
<name>A0A7C8MJT7_9PLEO</name>
<feature type="signal peptide" evidence="1">
    <location>
        <begin position="1"/>
        <end position="18"/>
    </location>
</feature>
<gene>
    <name evidence="2" type="ORF">BDV95DRAFT_53107</name>
</gene>
<dbReference type="OrthoDB" id="152248at2759"/>
<keyword evidence="3" id="KW-1185">Reference proteome</keyword>
<evidence type="ECO:0000313" key="2">
    <source>
        <dbReference type="EMBL" id="KAF2871044.1"/>
    </source>
</evidence>
<proteinExistence type="predicted"/>
<comment type="caution">
    <text evidence="2">The sequence shown here is derived from an EMBL/GenBank/DDBJ whole genome shotgun (WGS) entry which is preliminary data.</text>
</comment>
<organism evidence="2 3">
    <name type="scientific">Massariosphaeria phaeospora</name>
    <dbReference type="NCBI Taxonomy" id="100035"/>
    <lineage>
        <taxon>Eukaryota</taxon>
        <taxon>Fungi</taxon>
        <taxon>Dikarya</taxon>
        <taxon>Ascomycota</taxon>
        <taxon>Pezizomycotina</taxon>
        <taxon>Dothideomycetes</taxon>
        <taxon>Pleosporomycetidae</taxon>
        <taxon>Pleosporales</taxon>
        <taxon>Pleosporales incertae sedis</taxon>
        <taxon>Massariosphaeria</taxon>
    </lineage>
</organism>
<protein>
    <recommendedName>
        <fullName evidence="4">Secreted protein</fullName>
    </recommendedName>
</protein>
<dbReference type="Pfam" id="PF14273">
    <property type="entry name" value="DUF4360"/>
    <property type="match status" value="1"/>
</dbReference>